<organism evidence="7">
    <name type="scientific">hydrothermal vent metagenome</name>
    <dbReference type="NCBI Taxonomy" id="652676"/>
    <lineage>
        <taxon>unclassified sequences</taxon>
        <taxon>metagenomes</taxon>
        <taxon>ecological metagenomes</taxon>
    </lineage>
</organism>
<keyword evidence="3" id="KW-0698">rRNA processing</keyword>
<dbReference type="InterPro" id="IPR009000">
    <property type="entry name" value="Transl_B-barrel_sf"/>
</dbReference>
<feature type="domain" description="Ribosome maturation factor RimM PRC barrel" evidence="6">
    <location>
        <begin position="106"/>
        <end position="174"/>
    </location>
</feature>
<dbReference type="NCBIfam" id="TIGR02273">
    <property type="entry name" value="16S_RimM"/>
    <property type="match status" value="1"/>
</dbReference>
<dbReference type="SUPFAM" id="SSF50447">
    <property type="entry name" value="Translation proteins"/>
    <property type="match status" value="1"/>
</dbReference>
<evidence type="ECO:0000256" key="2">
    <source>
        <dbReference type="ARBA" id="ARBA00022517"/>
    </source>
</evidence>
<sequence length="184" mass="21131">MSHTKAKQREKKSRFFIAQVGKTHGLHGDLKLHLHTDFPEQFRVGYSFDSSLGLLEILRINLDRGIVAFKGYEGVDYAKKLTNAKIYATLEETKERCDLKEGEHFWFEVEGCNVVENGEVLGRVVEIQRLADVNYMFVETDKNLIDAGLAKTFLIPYIERYVLETDIEAKIVLCRDTKEILEAS</sequence>
<dbReference type="PANTHER" id="PTHR33692">
    <property type="entry name" value="RIBOSOME MATURATION FACTOR RIMM"/>
    <property type="match status" value="1"/>
</dbReference>
<keyword evidence="4" id="KW-0143">Chaperone</keyword>
<gene>
    <name evidence="7" type="ORF">MNB_SV-12-1921</name>
</gene>
<evidence type="ECO:0000256" key="4">
    <source>
        <dbReference type="ARBA" id="ARBA00023186"/>
    </source>
</evidence>
<dbReference type="Pfam" id="PF24986">
    <property type="entry name" value="PRC_RimM"/>
    <property type="match status" value="1"/>
</dbReference>
<dbReference type="Pfam" id="PF01782">
    <property type="entry name" value="RimM"/>
    <property type="match status" value="1"/>
</dbReference>
<dbReference type="GO" id="GO:0005840">
    <property type="term" value="C:ribosome"/>
    <property type="evidence" value="ECO:0007669"/>
    <property type="project" value="InterPro"/>
</dbReference>
<evidence type="ECO:0000256" key="1">
    <source>
        <dbReference type="ARBA" id="ARBA00022490"/>
    </source>
</evidence>
<evidence type="ECO:0000256" key="3">
    <source>
        <dbReference type="ARBA" id="ARBA00022552"/>
    </source>
</evidence>
<protein>
    <submittedName>
        <fullName evidence="7">16S rRNA processing protein RimM</fullName>
    </submittedName>
</protein>
<name>A0A1W1C4X4_9ZZZZ</name>
<dbReference type="Gene3D" id="2.30.30.240">
    <property type="entry name" value="PRC-barrel domain"/>
    <property type="match status" value="1"/>
</dbReference>
<dbReference type="GO" id="GO:0006364">
    <property type="term" value="P:rRNA processing"/>
    <property type="evidence" value="ECO:0007669"/>
    <property type="project" value="UniProtKB-KW"/>
</dbReference>
<dbReference type="GO" id="GO:0043022">
    <property type="term" value="F:ribosome binding"/>
    <property type="evidence" value="ECO:0007669"/>
    <property type="project" value="InterPro"/>
</dbReference>
<dbReference type="EMBL" id="FPHE01000102">
    <property type="protein sequence ID" value="SFV60819.1"/>
    <property type="molecule type" value="Genomic_DNA"/>
</dbReference>
<evidence type="ECO:0000259" key="5">
    <source>
        <dbReference type="Pfam" id="PF01782"/>
    </source>
</evidence>
<feature type="domain" description="RimM N-terminal" evidence="5">
    <location>
        <begin position="17"/>
        <end position="89"/>
    </location>
</feature>
<dbReference type="InterPro" id="IPR011961">
    <property type="entry name" value="RimM"/>
</dbReference>
<dbReference type="InterPro" id="IPR002676">
    <property type="entry name" value="RimM_N"/>
</dbReference>
<keyword evidence="2" id="KW-0690">Ribosome biogenesis</keyword>
<keyword evidence="1" id="KW-0963">Cytoplasm</keyword>
<reference evidence="7" key="1">
    <citation type="submission" date="2016-10" db="EMBL/GenBank/DDBJ databases">
        <authorList>
            <person name="de Groot N.N."/>
        </authorList>
    </citation>
    <scope>NUCLEOTIDE SEQUENCE</scope>
</reference>
<dbReference type="InterPro" id="IPR056792">
    <property type="entry name" value="PRC_RimM"/>
</dbReference>
<evidence type="ECO:0000313" key="7">
    <source>
        <dbReference type="EMBL" id="SFV60819.1"/>
    </source>
</evidence>
<dbReference type="SUPFAM" id="SSF50346">
    <property type="entry name" value="PRC-barrel domain"/>
    <property type="match status" value="1"/>
</dbReference>
<dbReference type="Gene3D" id="2.40.30.60">
    <property type="entry name" value="RimM"/>
    <property type="match status" value="1"/>
</dbReference>
<proteinExistence type="inferred from homology"/>
<dbReference type="PANTHER" id="PTHR33692:SF1">
    <property type="entry name" value="RIBOSOME MATURATION FACTOR RIMM"/>
    <property type="match status" value="1"/>
</dbReference>
<dbReference type="AlphaFoldDB" id="A0A1W1C4X4"/>
<evidence type="ECO:0000259" key="6">
    <source>
        <dbReference type="Pfam" id="PF24986"/>
    </source>
</evidence>
<dbReference type="InterPro" id="IPR011033">
    <property type="entry name" value="PRC_barrel-like_sf"/>
</dbReference>
<dbReference type="InterPro" id="IPR036976">
    <property type="entry name" value="RimM_N_sf"/>
</dbReference>
<dbReference type="HAMAP" id="MF_00014">
    <property type="entry name" value="Ribosome_mat_RimM"/>
    <property type="match status" value="1"/>
</dbReference>
<accession>A0A1W1C4X4</accession>